<dbReference type="RefSeq" id="WP_259549796.1">
    <property type="nucleotide sequence ID" value="NZ_BAABHW010000004.1"/>
</dbReference>
<dbReference type="Pfam" id="PF13453">
    <property type="entry name" value="Zn_ribbon_TFIIB"/>
    <property type="match status" value="1"/>
</dbReference>
<name>A0ABP9LEL4_9RHOB</name>
<protein>
    <submittedName>
        <fullName evidence="3">Zf-TFIIB domain-containing protein</fullName>
    </submittedName>
</protein>
<keyword evidence="4" id="KW-1185">Reference proteome</keyword>
<feature type="compositionally biased region" description="Basic and acidic residues" evidence="1">
    <location>
        <begin position="49"/>
        <end position="66"/>
    </location>
</feature>
<accession>A0ABP9LEL4</accession>
<feature type="domain" description="Transcription factor zinc-finger" evidence="2">
    <location>
        <begin position="2"/>
        <end position="42"/>
    </location>
</feature>
<proteinExistence type="predicted"/>
<evidence type="ECO:0000313" key="4">
    <source>
        <dbReference type="Proteomes" id="UP001499910"/>
    </source>
</evidence>
<reference evidence="4" key="1">
    <citation type="journal article" date="2019" name="Int. J. Syst. Evol. Microbiol.">
        <title>The Global Catalogue of Microorganisms (GCM) 10K type strain sequencing project: providing services to taxonomists for standard genome sequencing and annotation.</title>
        <authorList>
            <consortium name="The Broad Institute Genomics Platform"/>
            <consortium name="The Broad Institute Genome Sequencing Center for Infectious Disease"/>
            <person name="Wu L."/>
            <person name="Ma J."/>
        </authorList>
    </citation>
    <scope>NUCLEOTIDE SEQUENCE [LARGE SCALE GENOMIC DNA]</scope>
    <source>
        <strain evidence="4">JCM 18015</strain>
    </source>
</reference>
<dbReference type="Proteomes" id="UP001499910">
    <property type="component" value="Unassembled WGS sequence"/>
</dbReference>
<sequence length="77" mass="8872">MKCPVDGTPMLMSERQGVEIDYCPHCRGVWLDRGELDKIIERSAPGPAEARHATEAPRDKPRDQDRPWSFLDDIFDF</sequence>
<evidence type="ECO:0000259" key="2">
    <source>
        <dbReference type="Pfam" id="PF13453"/>
    </source>
</evidence>
<comment type="caution">
    <text evidence="3">The sequence shown here is derived from an EMBL/GenBank/DDBJ whole genome shotgun (WGS) entry which is preliminary data.</text>
</comment>
<evidence type="ECO:0000313" key="3">
    <source>
        <dbReference type="EMBL" id="GAA5076860.1"/>
    </source>
</evidence>
<dbReference type="EMBL" id="BAABHW010000004">
    <property type="protein sequence ID" value="GAA5076860.1"/>
    <property type="molecule type" value="Genomic_DNA"/>
</dbReference>
<evidence type="ECO:0000256" key="1">
    <source>
        <dbReference type="SAM" id="MobiDB-lite"/>
    </source>
</evidence>
<feature type="region of interest" description="Disordered" evidence="1">
    <location>
        <begin position="42"/>
        <end position="67"/>
    </location>
</feature>
<dbReference type="InterPro" id="IPR027392">
    <property type="entry name" value="TF_Znf"/>
</dbReference>
<organism evidence="3 4">
    <name type="scientific">[Roseibacterium] beibuensis</name>
    <dbReference type="NCBI Taxonomy" id="1193142"/>
    <lineage>
        <taxon>Bacteria</taxon>
        <taxon>Pseudomonadati</taxon>
        <taxon>Pseudomonadota</taxon>
        <taxon>Alphaproteobacteria</taxon>
        <taxon>Rhodobacterales</taxon>
        <taxon>Roseobacteraceae</taxon>
        <taxon>Roseicyclus</taxon>
    </lineage>
</organism>
<gene>
    <name evidence="3" type="ORF">GCM10023209_26440</name>
</gene>